<evidence type="ECO:0000256" key="2">
    <source>
        <dbReference type="SAM" id="Phobius"/>
    </source>
</evidence>
<keyword evidence="2" id="KW-0812">Transmembrane</keyword>
<dbReference type="KEGG" id="hwc:Hqrw_3065"/>
<feature type="compositionally biased region" description="Low complexity" evidence="1">
    <location>
        <begin position="152"/>
        <end position="172"/>
    </location>
</feature>
<keyword evidence="2" id="KW-0472">Membrane</keyword>
<accession>G0LLP8</accession>
<feature type="compositionally biased region" description="Polar residues" evidence="1">
    <location>
        <begin position="76"/>
        <end position="103"/>
    </location>
</feature>
<dbReference type="InterPro" id="IPR043860">
    <property type="entry name" value="DUF5822"/>
</dbReference>
<reference evidence="3 4" key="1">
    <citation type="journal article" date="2011" name="PLoS ONE">
        <title>Haloquadratum walsbyi: limited diversity in a global pond.</title>
        <authorList>
            <person name="Dyall-Smith M."/>
            <person name="Pfeiffer F."/>
            <person name="Klee K."/>
            <person name="Palm P."/>
            <person name="Gross K."/>
            <person name="Schuster S.C."/>
            <person name="Rampp M."/>
            <person name="Oesterhelt D."/>
        </authorList>
    </citation>
    <scope>NUCLEOTIDE SEQUENCE [LARGE SCALE GENOMIC DNA]</scope>
    <source>
        <strain evidence="4">DSM 16854 / JCM 12705 / C23</strain>
    </source>
</reference>
<gene>
    <name evidence="3" type="ordered locus">Hqrw_3065</name>
</gene>
<dbReference type="AlphaFoldDB" id="G0LLP8"/>
<evidence type="ECO:0000313" key="3">
    <source>
        <dbReference type="EMBL" id="CCC40854.1"/>
    </source>
</evidence>
<keyword evidence="2" id="KW-1133">Transmembrane helix</keyword>
<dbReference type="Proteomes" id="UP000007954">
    <property type="component" value="Chromosome"/>
</dbReference>
<name>G0LLP8_HALWC</name>
<sequence>MEPVETTDPDGVDYGWVMQTTFVLTIIIGAPVVTVLSLGATLPTWGARVGFAIRVGAVIWILTALSVFGYARWSDTNTDTNGVDTESVNTPSASSEKSTSDVSSRTHVDSHTNTNSNSNTNTNSNTDADADMDPDPNPDPSIDIDSHSNAETGTSQTTQQNSDTTTTAEETS</sequence>
<proteinExistence type="predicted"/>
<feature type="transmembrane region" description="Helical" evidence="2">
    <location>
        <begin position="16"/>
        <end position="39"/>
    </location>
</feature>
<feature type="transmembrane region" description="Helical" evidence="2">
    <location>
        <begin position="51"/>
        <end position="71"/>
    </location>
</feature>
<dbReference type="HOGENOM" id="CLU_132453_0_0_2"/>
<evidence type="ECO:0000313" key="4">
    <source>
        <dbReference type="Proteomes" id="UP000007954"/>
    </source>
</evidence>
<feature type="compositionally biased region" description="Low complexity" evidence="1">
    <location>
        <begin position="112"/>
        <end position="127"/>
    </location>
</feature>
<dbReference type="RefSeq" id="WP_014556370.1">
    <property type="nucleotide sequence ID" value="NC_017459.1"/>
</dbReference>
<protein>
    <submittedName>
        <fullName evidence="3">Uncharacterized protein</fullName>
    </submittedName>
</protein>
<dbReference type="Pfam" id="PF19139">
    <property type="entry name" value="DUF5822"/>
    <property type="match status" value="1"/>
</dbReference>
<dbReference type="EMBL" id="FR746099">
    <property type="protein sequence ID" value="CCC40854.1"/>
    <property type="molecule type" value="Genomic_DNA"/>
</dbReference>
<dbReference type="GeneID" id="12447844"/>
<evidence type="ECO:0000256" key="1">
    <source>
        <dbReference type="SAM" id="MobiDB-lite"/>
    </source>
</evidence>
<feature type="region of interest" description="Disordered" evidence="1">
    <location>
        <begin position="76"/>
        <end position="172"/>
    </location>
</feature>
<organism evidence="3 4">
    <name type="scientific">Haloquadratum walsbyi (strain DSM 16854 / JCM 12705 / C23)</name>
    <dbReference type="NCBI Taxonomy" id="768065"/>
    <lineage>
        <taxon>Archaea</taxon>
        <taxon>Methanobacteriati</taxon>
        <taxon>Methanobacteriota</taxon>
        <taxon>Stenosarchaea group</taxon>
        <taxon>Halobacteria</taxon>
        <taxon>Halobacteriales</taxon>
        <taxon>Haloferacaceae</taxon>
        <taxon>Haloquadratum</taxon>
    </lineage>
</organism>